<reference evidence="1 2" key="1">
    <citation type="submission" date="2014-02" db="EMBL/GenBank/DDBJ databases">
        <title>The genome sequence of Colletotrichum salicis CBS 607.94.</title>
        <authorList>
            <person name="Baroncelli R."/>
            <person name="Thon M.R."/>
        </authorList>
    </citation>
    <scope>NUCLEOTIDE SEQUENCE [LARGE SCALE GENOMIC DNA]</scope>
    <source>
        <strain evidence="1 2">CBS 607.94</strain>
    </source>
</reference>
<evidence type="ECO:0000313" key="1">
    <source>
        <dbReference type="EMBL" id="KXH67298.1"/>
    </source>
</evidence>
<sequence>MFSEKHGSPMIKTFMIQNGDTVVADDASKVDFTADGIELDDKVDRSVADTLRFGYRDDGTVFSIEYLREETTMRQQMGGGWYLRFAGGMKLKKYQNDELVEEHVGHTQWDSM</sequence>
<protein>
    <submittedName>
        <fullName evidence="1">Uncharacterized protein</fullName>
    </submittedName>
</protein>
<evidence type="ECO:0000313" key="2">
    <source>
        <dbReference type="Proteomes" id="UP000070121"/>
    </source>
</evidence>
<dbReference type="EMBL" id="JFFI01000503">
    <property type="protein sequence ID" value="KXH67298.1"/>
    <property type="molecule type" value="Genomic_DNA"/>
</dbReference>
<comment type="caution">
    <text evidence="1">The sequence shown here is derived from an EMBL/GenBank/DDBJ whole genome shotgun (WGS) entry which is preliminary data.</text>
</comment>
<dbReference type="AlphaFoldDB" id="A0A135V3R4"/>
<gene>
    <name evidence="1" type="ORF">CSAL01_06925</name>
</gene>
<dbReference type="Proteomes" id="UP000070121">
    <property type="component" value="Unassembled WGS sequence"/>
</dbReference>
<proteinExistence type="predicted"/>
<name>A0A135V3R4_9PEZI</name>
<keyword evidence="2" id="KW-1185">Reference proteome</keyword>
<dbReference type="STRING" id="1209931.A0A135V3R4"/>
<dbReference type="OrthoDB" id="5344254at2759"/>
<organism evidence="1 2">
    <name type="scientific">Colletotrichum salicis</name>
    <dbReference type="NCBI Taxonomy" id="1209931"/>
    <lineage>
        <taxon>Eukaryota</taxon>
        <taxon>Fungi</taxon>
        <taxon>Dikarya</taxon>
        <taxon>Ascomycota</taxon>
        <taxon>Pezizomycotina</taxon>
        <taxon>Sordariomycetes</taxon>
        <taxon>Hypocreomycetidae</taxon>
        <taxon>Glomerellales</taxon>
        <taxon>Glomerellaceae</taxon>
        <taxon>Colletotrichum</taxon>
        <taxon>Colletotrichum acutatum species complex</taxon>
    </lineage>
</organism>
<accession>A0A135V3R4</accession>